<dbReference type="SUPFAM" id="SSF53218">
    <property type="entry name" value="Molybdenum cofactor biosynthesis proteins"/>
    <property type="match status" value="1"/>
</dbReference>
<dbReference type="InterPro" id="IPR036688">
    <property type="entry name" value="MoeA_C_domain_IV_sf"/>
</dbReference>
<dbReference type="RefSeq" id="WP_149197975.1">
    <property type="nucleotide sequence ID" value="NZ_BSOV01000144.1"/>
</dbReference>
<dbReference type="PANTHER" id="PTHR10192">
    <property type="entry name" value="MOLYBDOPTERIN BIOSYNTHESIS PROTEIN"/>
    <property type="match status" value="1"/>
</dbReference>
<dbReference type="InterPro" id="IPR036135">
    <property type="entry name" value="MoeA_linker/N_sf"/>
</dbReference>
<dbReference type="PANTHER" id="PTHR10192:SF5">
    <property type="entry name" value="GEPHYRIN"/>
    <property type="match status" value="1"/>
</dbReference>
<dbReference type="Gene3D" id="3.90.105.10">
    <property type="entry name" value="Molybdopterin biosynthesis moea protein, domain 2"/>
    <property type="match status" value="1"/>
</dbReference>
<dbReference type="PROSITE" id="PS01079">
    <property type="entry name" value="MOCF_BIOSYNTHESIS_2"/>
    <property type="match status" value="1"/>
</dbReference>
<feature type="domain" description="MoaB/Mog" evidence="7">
    <location>
        <begin position="212"/>
        <end position="350"/>
    </location>
</feature>
<dbReference type="InterPro" id="IPR005110">
    <property type="entry name" value="MoeA_linker/N"/>
</dbReference>
<dbReference type="Pfam" id="PF00994">
    <property type="entry name" value="MoCF_biosynth"/>
    <property type="match status" value="1"/>
</dbReference>
<gene>
    <name evidence="8" type="ORF">HUE56_12555</name>
</gene>
<accession>A0A6N1AHS1</accession>
<dbReference type="NCBIfam" id="NF045515">
    <property type="entry name" value="Glp_gephyrin"/>
    <property type="match status" value="1"/>
</dbReference>
<dbReference type="InterPro" id="IPR038987">
    <property type="entry name" value="MoeA-like"/>
</dbReference>
<dbReference type="Pfam" id="PF03454">
    <property type="entry name" value="MoeA_C"/>
    <property type="match status" value="1"/>
</dbReference>
<protein>
    <recommendedName>
        <fullName evidence="6">Molybdopterin molybdenumtransferase</fullName>
        <ecNumber evidence="6">2.10.1.1</ecNumber>
    </recommendedName>
</protein>
<dbReference type="GO" id="GO:0046872">
    <property type="term" value="F:metal ion binding"/>
    <property type="evidence" value="ECO:0007669"/>
    <property type="project" value="UniProtKB-UniRule"/>
</dbReference>
<dbReference type="Gene3D" id="2.40.340.10">
    <property type="entry name" value="MoeA, C-terminal, domain IV"/>
    <property type="match status" value="1"/>
</dbReference>
<comment type="function">
    <text evidence="1 6">Catalyzes the insertion of molybdate into adenylated molybdopterin with the concomitant release of AMP.</text>
</comment>
<proteinExistence type="inferred from homology"/>
<keyword evidence="9" id="KW-1185">Reference proteome</keyword>
<dbReference type="NCBIfam" id="NF011068">
    <property type="entry name" value="PRK14498.1"/>
    <property type="match status" value="1"/>
</dbReference>
<dbReference type="Gene3D" id="2.170.190.11">
    <property type="entry name" value="Molybdopterin biosynthesis moea protein, domain 3"/>
    <property type="match status" value="1"/>
</dbReference>
<evidence type="ECO:0000256" key="5">
    <source>
        <dbReference type="ARBA" id="ARBA00047317"/>
    </source>
</evidence>
<dbReference type="EC" id="2.10.1.1" evidence="6"/>
<evidence type="ECO:0000256" key="1">
    <source>
        <dbReference type="ARBA" id="ARBA00002901"/>
    </source>
</evidence>
<dbReference type="Pfam" id="PF03453">
    <property type="entry name" value="MoeA_N"/>
    <property type="match status" value="1"/>
</dbReference>
<keyword evidence="6" id="KW-0479">Metal-binding</keyword>
<dbReference type="InterPro" id="IPR001453">
    <property type="entry name" value="MoaB/Mog_dom"/>
</dbReference>
<dbReference type="InterPro" id="IPR036425">
    <property type="entry name" value="MoaB/Mog-like_dom_sf"/>
</dbReference>
<dbReference type="KEGG" id="aoz:HUE56_12555"/>
<dbReference type="OrthoDB" id="9804758at2"/>
<dbReference type="InterPro" id="IPR005111">
    <property type="entry name" value="MoeA_C_domain_IV"/>
</dbReference>
<evidence type="ECO:0000256" key="3">
    <source>
        <dbReference type="ARBA" id="ARBA00010763"/>
    </source>
</evidence>
<evidence type="ECO:0000259" key="7">
    <source>
        <dbReference type="SMART" id="SM00852"/>
    </source>
</evidence>
<comment type="catalytic activity">
    <reaction evidence="5">
        <text>adenylyl-molybdopterin + molybdate = Mo-molybdopterin + AMP + H(+)</text>
        <dbReference type="Rhea" id="RHEA:35047"/>
        <dbReference type="ChEBI" id="CHEBI:15378"/>
        <dbReference type="ChEBI" id="CHEBI:36264"/>
        <dbReference type="ChEBI" id="CHEBI:62727"/>
        <dbReference type="ChEBI" id="CHEBI:71302"/>
        <dbReference type="ChEBI" id="CHEBI:456215"/>
        <dbReference type="EC" id="2.10.1.1"/>
    </reaction>
</comment>
<comment type="cofactor">
    <cofactor evidence="6">
        <name>Mg(2+)</name>
        <dbReference type="ChEBI" id="CHEBI:18420"/>
    </cofactor>
</comment>
<keyword evidence="6" id="KW-0808">Transferase</keyword>
<dbReference type="SUPFAM" id="SSF53850">
    <property type="entry name" value="Periplasmic binding protein-like II"/>
    <property type="match status" value="1"/>
</dbReference>
<keyword evidence="6" id="KW-0500">Molybdenum</keyword>
<dbReference type="Proteomes" id="UP000509702">
    <property type="component" value="Chromosome"/>
</dbReference>
<organism evidence="8 9">
    <name type="scientific">Azospirillum oryzae</name>
    <dbReference type="NCBI Taxonomy" id="286727"/>
    <lineage>
        <taxon>Bacteria</taxon>
        <taxon>Pseudomonadati</taxon>
        <taxon>Pseudomonadota</taxon>
        <taxon>Alphaproteobacteria</taxon>
        <taxon>Rhodospirillales</taxon>
        <taxon>Azospirillaceae</taxon>
        <taxon>Azospirillum</taxon>
    </lineage>
</organism>
<dbReference type="NCBIfam" id="TIGR00177">
    <property type="entry name" value="molyb_syn"/>
    <property type="match status" value="1"/>
</dbReference>
<dbReference type="CDD" id="cd00887">
    <property type="entry name" value="MoeA"/>
    <property type="match status" value="1"/>
</dbReference>
<dbReference type="AlphaFoldDB" id="A0A6N1AHS1"/>
<dbReference type="GO" id="GO:0061599">
    <property type="term" value="F:molybdopterin molybdotransferase activity"/>
    <property type="evidence" value="ECO:0007669"/>
    <property type="project" value="UniProtKB-UniRule"/>
</dbReference>
<comment type="similarity">
    <text evidence="3 6">Belongs to the MoeA family.</text>
</comment>
<evidence type="ECO:0000313" key="8">
    <source>
        <dbReference type="EMBL" id="QKS51325.1"/>
    </source>
</evidence>
<dbReference type="SMART" id="SM00852">
    <property type="entry name" value="MoCF_biosynth"/>
    <property type="match status" value="1"/>
</dbReference>
<dbReference type="UniPathway" id="UPA00344"/>
<evidence type="ECO:0000256" key="4">
    <source>
        <dbReference type="ARBA" id="ARBA00023150"/>
    </source>
</evidence>
<keyword evidence="4 6" id="KW-0501">Molybdenum cofactor biosynthesis</keyword>
<evidence type="ECO:0000256" key="6">
    <source>
        <dbReference type="RuleBase" id="RU365090"/>
    </source>
</evidence>
<name>A0A6N1AHS1_9PROT</name>
<reference evidence="8 9" key="1">
    <citation type="submission" date="2020-06" db="EMBL/GenBank/DDBJ databases">
        <title>Complete genome of Azosprillum oryzae KACC14407.</title>
        <authorList>
            <person name="Kim M."/>
            <person name="Park Y.-J."/>
            <person name="Shin J.-H."/>
        </authorList>
    </citation>
    <scope>NUCLEOTIDE SEQUENCE [LARGE SCALE GENOMIC DNA]</scope>
    <source>
        <strain evidence="8 9">KACC 14407</strain>
    </source>
</reference>
<sequence>MHSSDRSREDIRRFVAQAARQDQFLEVVSGEEARARFHRHLDLSPRGEERVPLAASLGRVLSADVVAEVDVPGFDRSVVDGFAVRAADTVGAAEDRPVALRLNDEVLAAGHAPELTVEPGTATVIATGGMLPRGADAVVMVETTEAVERPDGLFVTLTRPATPGAFVAAAGSDIGRGEVVLRKGQALTSREIGVLAAIGLAEVPVVRRPRVAILSTGDEIVAPGQPIRTGAVYDSNGAILAAAVSELGGEPVPLGIAPDEDAALERLVAQGLECDALLLSGGTSKGAGDRSHRIVAQLSDPGIVAHGVALKPGKPLCLAVTGGKPVVILPGFPTSAMFTFHSFVAPVIRALAGLPPALAEEVPATLPVRLGSERGRTEYVMVSLVHGAGGGANEDELVAYPLSKGSGAVTAFSHADGFLAIDAQAEAMEAGTPVSVQLLGRALAPADLIVVGSQCIGLNAVLGRLIGEGMSVKALNVGSMGGLAAARRGECDIAPVHLMDPATGAYNTPFLGPGLDLVTGYRRMQGIVFRRGDPRFEGRTAQEAAAAVAGLADCILINRNAGSGTRILTDRLLGTARPTGYWTQAKSHNAVAVAVAQNRADWGVAIETAANLYGLGFLPLQEEHYDFVIPTARRDRPAVRRFVEALETPEVAEALRAMGFIR</sequence>
<dbReference type="EMBL" id="CP054619">
    <property type="protein sequence ID" value="QKS51325.1"/>
    <property type="molecule type" value="Genomic_DNA"/>
</dbReference>
<comment type="pathway">
    <text evidence="2 6">Cofactor biosynthesis; molybdopterin biosynthesis.</text>
</comment>
<dbReference type="Pfam" id="PF12727">
    <property type="entry name" value="PBP_like"/>
    <property type="match status" value="1"/>
</dbReference>
<evidence type="ECO:0000256" key="2">
    <source>
        <dbReference type="ARBA" id="ARBA00005046"/>
    </source>
</evidence>
<dbReference type="Gene3D" id="3.40.980.10">
    <property type="entry name" value="MoaB/Mog-like domain"/>
    <property type="match status" value="1"/>
</dbReference>
<evidence type="ECO:0000313" key="9">
    <source>
        <dbReference type="Proteomes" id="UP000509702"/>
    </source>
</evidence>
<dbReference type="InterPro" id="IPR008284">
    <property type="entry name" value="MoCF_biosynth_CS"/>
</dbReference>
<dbReference type="SUPFAM" id="SSF63882">
    <property type="entry name" value="MoeA N-terminal region -like"/>
    <property type="match status" value="1"/>
</dbReference>
<dbReference type="GO" id="GO:0006777">
    <property type="term" value="P:Mo-molybdopterin cofactor biosynthetic process"/>
    <property type="evidence" value="ECO:0007669"/>
    <property type="project" value="UniProtKB-UniRule"/>
</dbReference>
<keyword evidence="6" id="KW-0460">Magnesium</keyword>
<dbReference type="GO" id="GO:0005737">
    <property type="term" value="C:cytoplasm"/>
    <property type="evidence" value="ECO:0007669"/>
    <property type="project" value="TreeGrafter"/>
</dbReference>
<dbReference type="InterPro" id="IPR024370">
    <property type="entry name" value="PBP_domain"/>
</dbReference>
<dbReference type="SUPFAM" id="SSF63867">
    <property type="entry name" value="MoeA C-terminal domain-like"/>
    <property type="match status" value="1"/>
</dbReference>